<dbReference type="InterPro" id="IPR043138">
    <property type="entry name" value="GGT_lsub"/>
</dbReference>
<protein>
    <recommendedName>
        <fullName evidence="4">Gamma-glutamyltransferase</fullName>
    </recommendedName>
</protein>
<name>A0A1W6YH86_9BORD</name>
<proteinExistence type="predicted"/>
<dbReference type="InterPro" id="IPR029055">
    <property type="entry name" value="Ntn_hydrolases_N"/>
</dbReference>
<dbReference type="Gene3D" id="3.60.20.40">
    <property type="match status" value="1"/>
</dbReference>
<dbReference type="SUPFAM" id="SSF56235">
    <property type="entry name" value="N-terminal nucleophile aminohydrolases (Ntn hydrolases)"/>
    <property type="match status" value="1"/>
</dbReference>
<dbReference type="KEGG" id="bgv:CAL12_06140"/>
<dbReference type="STRING" id="1416806.CAL12_06140"/>
<dbReference type="PRINTS" id="PR01210">
    <property type="entry name" value="GGTRANSPTASE"/>
</dbReference>
<sequence>MEHPKQAESGPVSLAIPAVSMRPTPMGRQHAVSSGHYLASIAANRVLDAGGNAIDAGVTAAFALAVLQPDVVSVAGVAPTLIYVQKLGRVVSLPGLGHWPAATDIPRLVAEGDGFSVPDGVLRTVVPAAPATHITALRRYGTISFAEAVAPALELARDGFATYPFLAESLRQARWRYERWPSSREIFVPGGRTPDVGELFVQRDLARTLESLVEAERGAHGDRDRKLRAVHDHFYRGPIADAIGRFQQDSGGFLRHEDLAAFEVEPEDSIHAVYHGTEVHSCDTWCQGIVLLQTLKLLEHDDLRGLGRNSPAYVHLLTEALNLSFADREAYIGDPKFIDVPTATLLSDAYARAQRARIRPDACFGAMPEPGDIPGVSNRNTGGDRAASGPVGMSPDTIHASVMDRYGNAYSATLSDTSHDAPVVPGLGMVISTRGHQSRLQDGHPAKVEPGKRPRLTPSPGMALRDGKPYLCFGTPGGDVQSQAMLQVFLNITEFGMQVQQAVEAPRFSSANFPNSFAPHDYMPGRLCLEENMPQAVFDAMRALGHDVQAIPVLPAMSGAVCVVLRDPHTRLLHAGADPRREAYALAW</sequence>
<dbReference type="Gene3D" id="1.10.246.130">
    <property type="match status" value="1"/>
</dbReference>
<evidence type="ECO:0000313" key="2">
    <source>
        <dbReference type="EMBL" id="ARP80456.1"/>
    </source>
</evidence>
<dbReference type="InterPro" id="IPR043137">
    <property type="entry name" value="GGT_ssub_C"/>
</dbReference>
<evidence type="ECO:0000313" key="3">
    <source>
        <dbReference type="Proteomes" id="UP000194151"/>
    </source>
</evidence>
<dbReference type="InterPro" id="IPR052896">
    <property type="entry name" value="GGT-like_enzyme"/>
</dbReference>
<evidence type="ECO:0008006" key="4">
    <source>
        <dbReference type="Google" id="ProtNLM"/>
    </source>
</evidence>
<dbReference type="PANTHER" id="PTHR43881">
    <property type="entry name" value="GAMMA-GLUTAMYLTRANSPEPTIDASE (AFU_ORTHOLOGUE AFUA_4G13580)"/>
    <property type="match status" value="1"/>
</dbReference>
<dbReference type="EMBL" id="CP021108">
    <property type="protein sequence ID" value="ARP80456.1"/>
    <property type="molecule type" value="Genomic_DNA"/>
</dbReference>
<gene>
    <name evidence="2" type="ORF">CAL12_06140</name>
</gene>
<dbReference type="Pfam" id="PF01019">
    <property type="entry name" value="G_glu_transpept"/>
    <property type="match status" value="1"/>
</dbReference>
<dbReference type="PANTHER" id="PTHR43881:SF1">
    <property type="entry name" value="GAMMA-GLUTAMYLTRANSPEPTIDASE (AFU_ORTHOLOGUE AFUA_4G13580)"/>
    <property type="match status" value="1"/>
</dbReference>
<organism evidence="2 3">
    <name type="scientific">Bordetella genomosp. 8</name>
    <dbReference type="NCBI Taxonomy" id="1416806"/>
    <lineage>
        <taxon>Bacteria</taxon>
        <taxon>Pseudomonadati</taxon>
        <taxon>Pseudomonadota</taxon>
        <taxon>Betaproteobacteria</taxon>
        <taxon>Burkholderiales</taxon>
        <taxon>Alcaligenaceae</taxon>
        <taxon>Bordetella</taxon>
    </lineage>
</organism>
<dbReference type="OrthoDB" id="5297205at2"/>
<feature type="region of interest" description="Disordered" evidence="1">
    <location>
        <begin position="368"/>
        <end position="392"/>
    </location>
</feature>
<feature type="region of interest" description="Disordered" evidence="1">
    <location>
        <begin position="435"/>
        <end position="461"/>
    </location>
</feature>
<accession>A0A1W6YH86</accession>
<keyword evidence="3" id="KW-1185">Reference proteome</keyword>
<feature type="compositionally biased region" description="Basic and acidic residues" evidence="1">
    <location>
        <begin position="439"/>
        <end position="452"/>
    </location>
</feature>
<reference evidence="2 3" key="1">
    <citation type="submission" date="2017-05" db="EMBL/GenBank/DDBJ databases">
        <title>Complete and WGS of Bordetella genogroups.</title>
        <authorList>
            <person name="Spilker T."/>
            <person name="LiPuma J."/>
        </authorList>
    </citation>
    <scope>NUCLEOTIDE SEQUENCE [LARGE SCALE GENOMIC DNA]</scope>
    <source>
        <strain evidence="2 3">AU19157</strain>
    </source>
</reference>
<evidence type="ECO:0000256" key="1">
    <source>
        <dbReference type="SAM" id="MobiDB-lite"/>
    </source>
</evidence>
<dbReference type="AlphaFoldDB" id="A0A1W6YH86"/>
<dbReference type="Proteomes" id="UP000194151">
    <property type="component" value="Chromosome"/>
</dbReference>
<dbReference type="RefSeq" id="WP_086063686.1">
    <property type="nucleotide sequence ID" value="NZ_CP021108.1"/>
</dbReference>